<dbReference type="InterPro" id="IPR014729">
    <property type="entry name" value="Rossmann-like_a/b/a_fold"/>
</dbReference>
<dbReference type="FunFam" id="3.40.50.620:FF:000019">
    <property type="entry name" value="Argininosuccinate synthase"/>
    <property type="match status" value="1"/>
</dbReference>
<dbReference type="Pfam" id="PF00764">
    <property type="entry name" value="Arginosuc_synth"/>
    <property type="match status" value="1"/>
</dbReference>
<dbReference type="GO" id="GO:0005737">
    <property type="term" value="C:cytoplasm"/>
    <property type="evidence" value="ECO:0007669"/>
    <property type="project" value="TreeGrafter"/>
</dbReference>
<dbReference type="FunFam" id="1.20.5.470:FF:000008">
    <property type="entry name" value="Argininosuccinate synthase"/>
    <property type="match status" value="1"/>
</dbReference>
<dbReference type="FunFam" id="3.90.1260.10:FF:000007">
    <property type="entry name" value="Argininosuccinate synthase"/>
    <property type="match status" value="1"/>
</dbReference>
<dbReference type="Gene3D" id="1.20.5.470">
    <property type="entry name" value="Single helix bin"/>
    <property type="match status" value="1"/>
</dbReference>
<dbReference type="GO" id="GO:0004055">
    <property type="term" value="F:argininosuccinate synthase activity"/>
    <property type="evidence" value="ECO:0007669"/>
    <property type="project" value="UniProtKB-EC"/>
</dbReference>
<keyword evidence="4" id="KW-0055">Arginine biosynthesis</keyword>
<comment type="subunit">
    <text evidence="2">Homotetramer.</text>
</comment>
<dbReference type="EC" id="6.3.4.5" evidence="3"/>
<dbReference type="PANTHER" id="PTHR11587">
    <property type="entry name" value="ARGININOSUCCINATE SYNTHASE"/>
    <property type="match status" value="1"/>
</dbReference>
<evidence type="ECO:0000256" key="7">
    <source>
        <dbReference type="ARBA" id="ARBA00022741"/>
    </source>
</evidence>
<evidence type="ECO:0000256" key="6">
    <source>
        <dbReference type="ARBA" id="ARBA00022605"/>
    </source>
</evidence>
<protein>
    <recommendedName>
        <fullName evidence="3">argininosuccinate synthase</fullName>
        <ecNumber evidence="3">6.3.4.5</ecNumber>
    </recommendedName>
    <alternativeName>
        <fullName evidence="9">Citrulline--aspartate ligase</fullName>
    </alternativeName>
</protein>
<dbReference type="EMBL" id="CAKKTJ010000152">
    <property type="protein sequence ID" value="CAH0476397.1"/>
    <property type="molecule type" value="Genomic_DNA"/>
</dbReference>
<organism evidence="12 13">
    <name type="scientific">Peronospora belbahrii</name>
    <dbReference type="NCBI Taxonomy" id="622444"/>
    <lineage>
        <taxon>Eukaryota</taxon>
        <taxon>Sar</taxon>
        <taxon>Stramenopiles</taxon>
        <taxon>Oomycota</taxon>
        <taxon>Peronosporomycetes</taxon>
        <taxon>Peronosporales</taxon>
        <taxon>Peronosporaceae</taxon>
        <taxon>Peronospora</taxon>
    </lineage>
</organism>
<dbReference type="Gene3D" id="3.40.50.620">
    <property type="entry name" value="HUPs"/>
    <property type="match status" value="1"/>
</dbReference>
<feature type="domain" description="Arginosuccinate synthase-like N-terminal" evidence="10">
    <location>
        <begin position="10"/>
        <end position="175"/>
    </location>
</feature>
<keyword evidence="8" id="KW-0067">ATP-binding</keyword>
<dbReference type="HAMAP" id="MF_00005">
    <property type="entry name" value="Arg_succ_synth_type1"/>
    <property type="match status" value="1"/>
</dbReference>
<dbReference type="InterPro" id="IPR001518">
    <property type="entry name" value="Arginosuc_synth"/>
</dbReference>
<accession>A0AAU9KW55</accession>
<evidence type="ECO:0000313" key="13">
    <source>
        <dbReference type="Proteomes" id="UP001160483"/>
    </source>
</evidence>
<dbReference type="InterPro" id="IPR048268">
    <property type="entry name" value="Arginosuc_syn_C"/>
</dbReference>
<comment type="pathway">
    <text evidence="1">Amino-acid biosynthesis; L-arginine biosynthesis; L-arginine from L-ornithine and carbamoyl phosphate: step 2/3.</text>
</comment>
<dbReference type="PROSITE" id="PS00565">
    <property type="entry name" value="ARGININOSUCCIN_SYN_2"/>
    <property type="match status" value="1"/>
</dbReference>
<keyword evidence="7" id="KW-0547">Nucleotide-binding</keyword>
<evidence type="ECO:0000313" key="12">
    <source>
        <dbReference type="EMBL" id="CAH0476397.1"/>
    </source>
</evidence>
<gene>
    <name evidence="12" type="ORF">PBS003_LOCUS3181</name>
</gene>
<keyword evidence="6" id="KW-0028">Amino-acid biosynthesis</keyword>
<evidence type="ECO:0000256" key="8">
    <source>
        <dbReference type="ARBA" id="ARBA00022840"/>
    </source>
</evidence>
<dbReference type="GO" id="GO:0000053">
    <property type="term" value="P:argininosuccinate metabolic process"/>
    <property type="evidence" value="ECO:0007669"/>
    <property type="project" value="TreeGrafter"/>
</dbReference>
<dbReference type="CDD" id="cd01999">
    <property type="entry name" value="ASS"/>
    <property type="match status" value="1"/>
</dbReference>
<evidence type="ECO:0000256" key="5">
    <source>
        <dbReference type="ARBA" id="ARBA00022598"/>
    </source>
</evidence>
<evidence type="ECO:0000259" key="10">
    <source>
        <dbReference type="Pfam" id="PF00764"/>
    </source>
</evidence>
<evidence type="ECO:0000256" key="9">
    <source>
        <dbReference type="ARBA" id="ARBA00029916"/>
    </source>
</evidence>
<proteinExistence type="inferred from homology"/>
<dbReference type="GO" id="GO:0000050">
    <property type="term" value="P:urea cycle"/>
    <property type="evidence" value="ECO:0007669"/>
    <property type="project" value="TreeGrafter"/>
</dbReference>
<evidence type="ECO:0000259" key="11">
    <source>
        <dbReference type="Pfam" id="PF20979"/>
    </source>
</evidence>
<dbReference type="SUPFAM" id="SSF52402">
    <property type="entry name" value="Adenine nucleotide alpha hydrolases-like"/>
    <property type="match status" value="1"/>
</dbReference>
<dbReference type="GO" id="GO:0006526">
    <property type="term" value="P:L-arginine biosynthetic process"/>
    <property type="evidence" value="ECO:0007669"/>
    <property type="project" value="UniProtKB-KW"/>
</dbReference>
<name>A0AAU9KW55_9STRA</name>
<dbReference type="InterPro" id="IPR048267">
    <property type="entry name" value="Arginosuc_syn_N"/>
</dbReference>
<evidence type="ECO:0000256" key="4">
    <source>
        <dbReference type="ARBA" id="ARBA00022571"/>
    </source>
</evidence>
<feature type="domain" description="Arginosuccinate synthase C-terminal" evidence="11">
    <location>
        <begin position="210"/>
        <end position="371"/>
    </location>
</feature>
<keyword evidence="5" id="KW-0436">Ligase</keyword>
<dbReference type="InterPro" id="IPR018223">
    <property type="entry name" value="Arginosuc_synth_CS"/>
</dbReference>
<evidence type="ECO:0000256" key="1">
    <source>
        <dbReference type="ARBA" id="ARBA00004967"/>
    </source>
</evidence>
<evidence type="ECO:0000256" key="2">
    <source>
        <dbReference type="ARBA" id="ARBA00011881"/>
    </source>
</evidence>
<comment type="caution">
    <text evidence="12">The sequence shown here is derived from an EMBL/GenBank/DDBJ whole genome shotgun (WGS) entry which is preliminary data.</text>
</comment>
<dbReference type="InterPro" id="IPR023434">
    <property type="entry name" value="Arginosuc_synth_type_1_subfam"/>
</dbReference>
<dbReference type="Proteomes" id="UP001160483">
    <property type="component" value="Unassembled WGS sequence"/>
</dbReference>
<dbReference type="AlphaFoldDB" id="A0AAU9KW55"/>
<dbReference type="SUPFAM" id="SSF69864">
    <property type="entry name" value="Argininosuccinate synthetase, C-terminal domain"/>
    <property type="match status" value="1"/>
</dbReference>
<evidence type="ECO:0000256" key="3">
    <source>
        <dbReference type="ARBA" id="ARBA00012286"/>
    </source>
</evidence>
<dbReference type="PANTHER" id="PTHR11587:SF2">
    <property type="entry name" value="ARGININOSUCCINATE SYNTHASE"/>
    <property type="match status" value="1"/>
</dbReference>
<dbReference type="GO" id="GO:0005524">
    <property type="term" value="F:ATP binding"/>
    <property type="evidence" value="ECO:0007669"/>
    <property type="project" value="UniProtKB-KW"/>
</dbReference>
<dbReference type="Gene3D" id="3.90.1260.10">
    <property type="entry name" value="Argininosuccinate synthetase, chain A, domain 2"/>
    <property type="match status" value="1"/>
</dbReference>
<sequence>MSVNAQAGDKVVLAYSGGLDTSIILKWLTNKGFEVICYCANVGQQGEDYEKVRAKAMSLGAKKVYIEDLREEFVKHYIFEAVKSNAIYESRYLLGTSLARPVIAKKQVEIAQAEGAKYVAHGATGKGNDQVRFELCAQALDAKLKTIAPWRDAEFIEKFKGRADLIQYAKEQNIPIDATPKAPYSVDENLYHTSYEAGVTNLTAKTPEITSALDLFLELNKLAGKHGVGRIDIVENRFVGIKSRGCYETPGGTILRHAHLDLEGLCMDREVMKVRDSLSAKFAEFCYNGFWFAPEMDFVRNAVDFSQQNVTGYVHLELYKGNVTIIGRYSDEALYSADLASMDQEGGGDNFDYHPADAQGFIRINATRLKAWRCRPQPNK</sequence>
<reference evidence="12" key="1">
    <citation type="submission" date="2021-11" db="EMBL/GenBank/DDBJ databases">
        <authorList>
            <person name="Islam A."/>
            <person name="Islam S."/>
            <person name="Flora M.S."/>
            <person name="Rahman M."/>
            <person name="Ziaur R.M."/>
            <person name="Epstein J.H."/>
            <person name="Hassan M."/>
            <person name="Klassen M."/>
            <person name="Woodard K."/>
            <person name="Webb A."/>
            <person name="Webby R.J."/>
            <person name="El Zowalaty M.E."/>
        </authorList>
    </citation>
    <scope>NUCLEOTIDE SEQUENCE</scope>
    <source>
        <strain evidence="12">Pbs3</strain>
    </source>
</reference>
<dbReference type="Pfam" id="PF20979">
    <property type="entry name" value="Arginosuc_syn_C"/>
    <property type="match status" value="1"/>
</dbReference>
<dbReference type="PROSITE" id="PS00564">
    <property type="entry name" value="ARGININOSUCCIN_SYN_1"/>
    <property type="match status" value="1"/>
</dbReference>
<dbReference type="InterPro" id="IPR024074">
    <property type="entry name" value="AS_cat/multimer_dom_body"/>
</dbReference>